<dbReference type="Proteomes" id="UP001596379">
    <property type="component" value="Unassembled WGS sequence"/>
</dbReference>
<name>A0ABW2J4X6_9BURK</name>
<evidence type="ECO:0000313" key="3">
    <source>
        <dbReference type="Proteomes" id="UP001596379"/>
    </source>
</evidence>
<accession>A0ABW2J4X6</accession>
<feature type="chain" id="PRO_5045968160" evidence="1">
    <location>
        <begin position="19"/>
        <end position="216"/>
    </location>
</feature>
<dbReference type="RefSeq" id="WP_382233287.1">
    <property type="nucleotide sequence ID" value="NZ_JBHTCC010000001.1"/>
</dbReference>
<organism evidence="2 3">
    <name type="scientific">Herminiimonas aquatilis</name>
    <dbReference type="NCBI Taxonomy" id="345342"/>
    <lineage>
        <taxon>Bacteria</taxon>
        <taxon>Pseudomonadati</taxon>
        <taxon>Pseudomonadota</taxon>
        <taxon>Betaproteobacteria</taxon>
        <taxon>Burkholderiales</taxon>
        <taxon>Oxalobacteraceae</taxon>
        <taxon>Herminiimonas</taxon>
    </lineage>
</organism>
<comment type="caution">
    <text evidence="2">The sequence shown here is derived from an EMBL/GenBank/DDBJ whole genome shotgun (WGS) entry which is preliminary data.</text>
</comment>
<dbReference type="PROSITE" id="PS51257">
    <property type="entry name" value="PROKAR_LIPOPROTEIN"/>
    <property type="match status" value="1"/>
</dbReference>
<evidence type="ECO:0000256" key="1">
    <source>
        <dbReference type="SAM" id="SignalP"/>
    </source>
</evidence>
<protein>
    <submittedName>
        <fullName evidence="2">SHOCT domain-containing protein</fullName>
    </submittedName>
</protein>
<keyword evidence="3" id="KW-1185">Reference proteome</keyword>
<sequence>MYKILRLVVILCAVTSFTTGCRNLSTANVNSSTDLSTLKTMYVKHYPSDNSDVNQEIADKLRGKGVTVSTGSGPAPSNVDALVTYVDRWMWDITMYMLELTVTIRDPKTEAPLATGNSLHTSLTRLSQTAMVEEVVNNIYAAAPISRPIQGTALQPVPASRSSVNVSTASQLDNSASTTSPKDLAQKLQTLNDLKKTGVITEAEYAKKRKQLIEDY</sequence>
<keyword evidence="1" id="KW-0732">Signal</keyword>
<reference evidence="3" key="1">
    <citation type="journal article" date="2019" name="Int. J. Syst. Evol. Microbiol.">
        <title>The Global Catalogue of Microorganisms (GCM) 10K type strain sequencing project: providing services to taxonomists for standard genome sequencing and annotation.</title>
        <authorList>
            <consortium name="The Broad Institute Genomics Platform"/>
            <consortium name="The Broad Institute Genome Sequencing Center for Infectious Disease"/>
            <person name="Wu L."/>
            <person name="Ma J."/>
        </authorList>
    </citation>
    <scope>NUCLEOTIDE SEQUENCE [LARGE SCALE GENOMIC DNA]</scope>
    <source>
        <strain evidence="3">CCUG 36956</strain>
    </source>
</reference>
<feature type="signal peptide" evidence="1">
    <location>
        <begin position="1"/>
        <end position="18"/>
    </location>
</feature>
<dbReference type="EMBL" id="JBHTCC010000001">
    <property type="protein sequence ID" value="MFC7298168.1"/>
    <property type="molecule type" value="Genomic_DNA"/>
</dbReference>
<proteinExistence type="predicted"/>
<evidence type="ECO:0000313" key="2">
    <source>
        <dbReference type="EMBL" id="MFC7298168.1"/>
    </source>
</evidence>
<gene>
    <name evidence="2" type="ORF">ACFQO0_06935</name>
</gene>